<dbReference type="GO" id="GO:0030420">
    <property type="term" value="P:establishment of competence for transformation"/>
    <property type="evidence" value="ECO:0007669"/>
    <property type="project" value="InterPro"/>
</dbReference>
<feature type="transmembrane region" description="Helical" evidence="6">
    <location>
        <begin position="450"/>
        <end position="470"/>
    </location>
</feature>
<accession>A0A4Y9K723</accession>
<reference evidence="8 9" key="1">
    <citation type="submission" date="2019-03" db="EMBL/GenBank/DDBJ databases">
        <title>Diversity of the mouse oral microbiome.</title>
        <authorList>
            <person name="Joseph S."/>
            <person name="Aduse-Opoku J."/>
            <person name="Curtis M."/>
            <person name="Wade W."/>
            <person name="Hashim A."/>
        </authorList>
    </citation>
    <scope>NUCLEOTIDE SEQUENCE [LARGE SCALE GENOMIC DNA]</scope>
    <source>
        <strain evidence="8 9">WT12</strain>
    </source>
</reference>
<name>A0A4Y9K723_9PAST</name>
<dbReference type="NCBIfam" id="TIGR00361">
    <property type="entry name" value="ComEC_Rec2"/>
    <property type="match status" value="1"/>
</dbReference>
<dbReference type="GO" id="GO:0005886">
    <property type="term" value="C:plasma membrane"/>
    <property type="evidence" value="ECO:0007669"/>
    <property type="project" value="UniProtKB-SubCell"/>
</dbReference>
<feature type="transmembrane region" description="Helical" evidence="6">
    <location>
        <begin position="265"/>
        <end position="291"/>
    </location>
</feature>
<dbReference type="Pfam" id="PF00753">
    <property type="entry name" value="Lactamase_B"/>
    <property type="match status" value="1"/>
</dbReference>
<keyword evidence="4 6" id="KW-1133">Transmembrane helix</keyword>
<dbReference type="PANTHER" id="PTHR30619:SF1">
    <property type="entry name" value="RECOMBINATION PROTEIN 2"/>
    <property type="match status" value="1"/>
</dbReference>
<sequence>MNLDRFCLLFVLSLLPILWLPHAFLSVGMGIAWLFFLVGLVKRAGLTLLLALLIAVSYGQVMNIAYKAEHFPTGKRVELIHILQILKQQDYQTAIAELADGTRLFLAWQTETPLQFDARYQATLHLRPISGRLNHGNFNRQKWYFAQHIHGLGTVKQAQLLSPPTSLRANWLYRVQQQTADLPNQALLLALAFGERAWLSIKAWQGFQHTSTAHLIAISGLHIGLAFGFGFWLAKALQWGLLRWGRLHRAGQSLSWSKWCGLCFAFGYSFLAGFAIPTLRTLVAICAVLGCQQLRRYYTPWQLWWRVVALLLLFDPLALLSESFWLSVLAVAALIFWYQYFPLNRCYDRLFCKKCPKSARLSIALLHLQLGILLVFTPVQLWFFEGISPIAFFANVLIVPLYSFVLVPTILFSLVSDNLLASWTLADWIAQFSLWLITPLSESWLPLSQALQLGVASFSLLGLAGIYGWLWQKSRGYWLVSGMLFGLVNRGGVIVDLGRTQPIAEWLHFDVGQGLAMALVYQASGQKRAVFYDTGASWSARSVAEQEILPYLRREGIEVEAIFVSHDDNDHAGGVSALLKAYPQARLILSGRNRYTGRMAEPCLAGRKWQFGAISIQAVYPEHLAVRAANRDSCVLKVEIGQHRLVFTGDSEIAQERHYAAQIGRVDFLQIGHHGSRTSTSQTLLAQLQPQYALISAGRWNPWHHPHPSVTARLQAHSIQVFNTAQHGMIRVSFFPTRYQIETARHLYHPWYSAYLGETRKNHSHFAHNRLE</sequence>
<evidence type="ECO:0000256" key="3">
    <source>
        <dbReference type="ARBA" id="ARBA00022692"/>
    </source>
</evidence>
<keyword evidence="2" id="KW-1003">Cell membrane</keyword>
<comment type="subcellular location">
    <subcellularLocation>
        <location evidence="1">Cell membrane</location>
        <topology evidence="1">Multi-pass membrane protein</topology>
    </subcellularLocation>
</comment>
<feature type="domain" description="Metallo-beta-lactamase" evidence="7">
    <location>
        <begin position="479"/>
        <end position="699"/>
    </location>
</feature>
<feature type="transmembrane region" description="Helical" evidence="6">
    <location>
        <begin position="212"/>
        <end position="234"/>
    </location>
</feature>
<feature type="transmembrane region" description="Helical" evidence="6">
    <location>
        <begin position="303"/>
        <end position="319"/>
    </location>
</feature>
<dbReference type="SUPFAM" id="SSF56281">
    <property type="entry name" value="Metallo-hydrolase/oxidoreductase"/>
    <property type="match status" value="1"/>
</dbReference>
<dbReference type="OrthoDB" id="9761531at2"/>
<dbReference type="Proteomes" id="UP000297396">
    <property type="component" value="Unassembled WGS sequence"/>
</dbReference>
<feature type="transmembrane region" description="Helical" evidence="6">
    <location>
        <begin position="390"/>
        <end position="412"/>
    </location>
</feature>
<evidence type="ECO:0000313" key="9">
    <source>
        <dbReference type="Proteomes" id="UP000297396"/>
    </source>
</evidence>
<dbReference type="Pfam" id="PF13567">
    <property type="entry name" value="DUF4131"/>
    <property type="match status" value="1"/>
</dbReference>
<keyword evidence="5 6" id="KW-0472">Membrane</keyword>
<dbReference type="InterPro" id="IPR001279">
    <property type="entry name" value="Metallo-B-lactamas"/>
</dbReference>
<dbReference type="InterPro" id="IPR035681">
    <property type="entry name" value="ComA-like_MBL"/>
</dbReference>
<dbReference type="Pfam" id="PF03772">
    <property type="entry name" value="Competence"/>
    <property type="match status" value="1"/>
</dbReference>
<dbReference type="AlphaFoldDB" id="A0A4Y9K723"/>
<dbReference type="InterPro" id="IPR025405">
    <property type="entry name" value="DUF4131"/>
</dbReference>
<dbReference type="InterPro" id="IPR052159">
    <property type="entry name" value="Competence_DNA_uptake"/>
</dbReference>
<dbReference type="Gene3D" id="3.60.15.10">
    <property type="entry name" value="Ribonuclease Z/Hydroxyacylglutathione hydrolase-like"/>
    <property type="match status" value="1"/>
</dbReference>
<dbReference type="InterPro" id="IPR036866">
    <property type="entry name" value="RibonucZ/Hydroxyglut_hydro"/>
</dbReference>
<dbReference type="NCBIfam" id="TIGR00360">
    <property type="entry name" value="ComEC_N-term"/>
    <property type="match status" value="1"/>
</dbReference>
<proteinExistence type="predicted"/>
<feature type="transmembrane region" description="Helical" evidence="6">
    <location>
        <begin position="419"/>
        <end position="438"/>
    </location>
</feature>
<evidence type="ECO:0000256" key="2">
    <source>
        <dbReference type="ARBA" id="ARBA00022475"/>
    </source>
</evidence>
<feature type="transmembrane region" description="Helical" evidence="6">
    <location>
        <begin position="325"/>
        <end position="343"/>
    </location>
</feature>
<feature type="transmembrane region" description="Helical" evidence="6">
    <location>
        <begin position="33"/>
        <end position="58"/>
    </location>
</feature>
<comment type="caution">
    <text evidence="8">The sequence shown here is derived from an EMBL/GenBank/DDBJ whole genome shotgun (WGS) entry which is preliminary data.</text>
</comment>
<dbReference type="CDD" id="cd07731">
    <property type="entry name" value="ComA-like_MBL-fold"/>
    <property type="match status" value="1"/>
</dbReference>
<feature type="transmembrane region" description="Helical" evidence="6">
    <location>
        <begin position="364"/>
        <end position="384"/>
    </location>
</feature>
<evidence type="ECO:0000256" key="6">
    <source>
        <dbReference type="SAM" id="Phobius"/>
    </source>
</evidence>
<dbReference type="InterPro" id="IPR004797">
    <property type="entry name" value="Competence_ComEC/Rec2"/>
</dbReference>
<gene>
    <name evidence="8" type="ORF">E4T80_00220</name>
</gene>
<evidence type="ECO:0000256" key="1">
    <source>
        <dbReference type="ARBA" id="ARBA00004651"/>
    </source>
</evidence>
<evidence type="ECO:0000256" key="4">
    <source>
        <dbReference type="ARBA" id="ARBA00022989"/>
    </source>
</evidence>
<dbReference type="EMBL" id="SPPA01000001">
    <property type="protein sequence ID" value="TFV13302.1"/>
    <property type="molecule type" value="Genomic_DNA"/>
</dbReference>
<dbReference type="PANTHER" id="PTHR30619">
    <property type="entry name" value="DNA INTERNALIZATION/COMPETENCE PROTEIN COMEC/REC2"/>
    <property type="match status" value="1"/>
</dbReference>
<evidence type="ECO:0000313" key="8">
    <source>
        <dbReference type="EMBL" id="TFV13302.1"/>
    </source>
</evidence>
<evidence type="ECO:0000256" key="5">
    <source>
        <dbReference type="ARBA" id="ARBA00023136"/>
    </source>
</evidence>
<keyword evidence="3 6" id="KW-0812">Transmembrane</keyword>
<dbReference type="InterPro" id="IPR004477">
    <property type="entry name" value="ComEC_N"/>
</dbReference>
<dbReference type="SMART" id="SM00849">
    <property type="entry name" value="Lactamase_B"/>
    <property type="match status" value="1"/>
</dbReference>
<evidence type="ECO:0000259" key="7">
    <source>
        <dbReference type="SMART" id="SM00849"/>
    </source>
</evidence>
<dbReference type="RefSeq" id="WP_135053880.1">
    <property type="nucleotide sequence ID" value="NZ_JADGLC010000001.1"/>
</dbReference>
<feature type="transmembrane region" description="Helical" evidence="6">
    <location>
        <begin position="477"/>
        <end position="495"/>
    </location>
</feature>
<protein>
    <submittedName>
        <fullName evidence="8">DNA internalization-related competence protein ComEC/Rec2</fullName>
    </submittedName>
</protein>
<organism evidence="8 9">
    <name type="scientific">Muribacter muris</name>
    <dbReference type="NCBI Taxonomy" id="67855"/>
    <lineage>
        <taxon>Bacteria</taxon>
        <taxon>Pseudomonadati</taxon>
        <taxon>Pseudomonadota</taxon>
        <taxon>Gammaproteobacteria</taxon>
        <taxon>Pasteurellales</taxon>
        <taxon>Pasteurellaceae</taxon>
        <taxon>Muribacter</taxon>
    </lineage>
</organism>